<protein>
    <submittedName>
        <fullName evidence="1">DUF3795 domain-containing protein</fullName>
    </submittedName>
</protein>
<organism evidence="1 2">
    <name type="scientific">Candidatus Fimadaptatus faecigallinarum</name>
    <dbReference type="NCBI Taxonomy" id="2840814"/>
    <lineage>
        <taxon>Bacteria</taxon>
        <taxon>Bacillati</taxon>
        <taxon>Bacillota</taxon>
        <taxon>Clostridia</taxon>
        <taxon>Eubacteriales</taxon>
        <taxon>Candidatus Fimadaptatus</taxon>
    </lineage>
</organism>
<sequence length="156" mass="17170">MAGSICGLDCGQCAWREQCRGCEATCGRPFGEGCIAARCCARRGLARCAECSERCALKRRAIDEFNALGIPDMPEVTDLNLLKGSVVNIEYTLSGGQHVKFWRDDEIYLGNQLERLNSDRCYGIVASDNYLLVCEYEASGADARIVAFKRRVNAQG</sequence>
<accession>A0A9D1LSF8</accession>
<evidence type="ECO:0000313" key="2">
    <source>
        <dbReference type="Proteomes" id="UP000824123"/>
    </source>
</evidence>
<proteinExistence type="predicted"/>
<dbReference type="AlphaFoldDB" id="A0A9D1LSF8"/>
<comment type="caution">
    <text evidence="1">The sequence shown here is derived from an EMBL/GenBank/DDBJ whole genome shotgun (WGS) entry which is preliminary data.</text>
</comment>
<dbReference type="Proteomes" id="UP000824123">
    <property type="component" value="Unassembled WGS sequence"/>
</dbReference>
<reference evidence="1" key="2">
    <citation type="journal article" date="2021" name="PeerJ">
        <title>Extensive microbial diversity within the chicken gut microbiome revealed by metagenomics and culture.</title>
        <authorList>
            <person name="Gilroy R."/>
            <person name="Ravi A."/>
            <person name="Getino M."/>
            <person name="Pursley I."/>
            <person name="Horton D.L."/>
            <person name="Alikhan N.F."/>
            <person name="Baker D."/>
            <person name="Gharbi K."/>
            <person name="Hall N."/>
            <person name="Watson M."/>
            <person name="Adriaenssens E.M."/>
            <person name="Foster-Nyarko E."/>
            <person name="Jarju S."/>
            <person name="Secka A."/>
            <person name="Antonio M."/>
            <person name="Oren A."/>
            <person name="Chaudhuri R.R."/>
            <person name="La Ragione R."/>
            <person name="Hildebrand F."/>
            <person name="Pallen M.J."/>
        </authorList>
    </citation>
    <scope>NUCLEOTIDE SEQUENCE</scope>
    <source>
        <strain evidence="1">ChiSxjej2B14-8506</strain>
    </source>
</reference>
<evidence type="ECO:0000313" key="1">
    <source>
        <dbReference type="EMBL" id="HIU47218.1"/>
    </source>
</evidence>
<reference evidence="1" key="1">
    <citation type="submission" date="2020-10" db="EMBL/GenBank/DDBJ databases">
        <authorList>
            <person name="Gilroy R."/>
        </authorList>
    </citation>
    <scope>NUCLEOTIDE SEQUENCE</scope>
    <source>
        <strain evidence="1">ChiSxjej2B14-8506</strain>
    </source>
</reference>
<name>A0A9D1LSF8_9FIRM</name>
<gene>
    <name evidence="1" type="ORF">IAC59_08155</name>
</gene>
<dbReference type="EMBL" id="DVNK01000050">
    <property type="protein sequence ID" value="HIU47218.1"/>
    <property type="molecule type" value="Genomic_DNA"/>
</dbReference>